<evidence type="ECO:0000313" key="1">
    <source>
        <dbReference type="EMBL" id="EDO00828.1"/>
    </source>
</evidence>
<dbReference type="InParanoid" id="A7EDB2"/>
<dbReference type="Proteomes" id="UP000001312">
    <property type="component" value="Unassembled WGS sequence"/>
</dbReference>
<keyword evidence="2" id="KW-1185">Reference proteome</keyword>
<dbReference type="HOGENOM" id="CLU_2442195_0_0_1"/>
<gene>
    <name evidence="1" type="ORF">SS1G_03302</name>
</gene>
<reference evidence="2" key="1">
    <citation type="journal article" date="2011" name="PLoS Genet.">
        <title>Genomic analysis of the necrotrophic fungal pathogens Sclerotinia sclerotiorum and Botrytis cinerea.</title>
        <authorList>
            <person name="Amselem J."/>
            <person name="Cuomo C.A."/>
            <person name="van Kan J.A."/>
            <person name="Viaud M."/>
            <person name="Benito E.P."/>
            <person name="Couloux A."/>
            <person name="Coutinho P.M."/>
            <person name="de Vries R.P."/>
            <person name="Dyer P.S."/>
            <person name="Fillinger S."/>
            <person name="Fournier E."/>
            <person name="Gout L."/>
            <person name="Hahn M."/>
            <person name="Kohn L."/>
            <person name="Lapalu N."/>
            <person name="Plummer K.M."/>
            <person name="Pradier J.M."/>
            <person name="Quevillon E."/>
            <person name="Sharon A."/>
            <person name="Simon A."/>
            <person name="ten Have A."/>
            <person name="Tudzynski B."/>
            <person name="Tudzynski P."/>
            <person name="Wincker P."/>
            <person name="Andrew M."/>
            <person name="Anthouard V."/>
            <person name="Beever R.E."/>
            <person name="Beffa R."/>
            <person name="Benoit I."/>
            <person name="Bouzid O."/>
            <person name="Brault B."/>
            <person name="Chen Z."/>
            <person name="Choquer M."/>
            <person name="Collemare J."/>
            <person name="Cotton P."/>
            <person name="Danchin E.G."/>
            <person name="Da Silva C."/>
            <person name="Gautier A."/>
            <person name="Giraud C."/>
            <person name="Giraud T."/>
            <person name="Gonzalez C."/>
            <person name="Grossetete S."/>
            <person name="Guldener U."/>
            <person name="Henrissat B."/>
            <person name="Howlett B.J."/>
            <person name="Kodira C."/>
            <person name="Kretschmer M."/>
            <person name="Lappartient A."/>
            <person name="Leroch M."/>
            <person name="Levis C."/>
            <person name="Mauceli E."/>
            <person name="Neuveglise C."/>
            <person name="Oeser B."/>
            <person name="Pearson M."/>
            <person name="Poulain J."/>
            <person name="Poussereau N."/>
            <person name="Quesneville H."/>
            <person name="Rascle C."/>
            <person name="Schumacher J."/>
            <person name="Segurens B."/>
            <person name="Sexton A."/>
            <person name="Silva E."/>
            <person name="Sirven C."/>
            <person name="Soanes D.M."/>
            <person name="Talbot N.J."/>
            <person name="Templeton M."/>
            <person name="Yandava C."/>
            <person name="Yarden O."/>
            <person name="Zeng Q."/>
            <person name="Rollins J.A."/>
            <person name="Lebrun M.H."/>
            <person name="Dickman M."/>
        </authorList>
    </citation>
    <scope>NUCLEOTIDE SEQUENCE [LARGE SCALE GENOMIC DNA]</scope>
    <source>
        <strain evidence="2">ATCC 18683 / 1980 / Ss-1</strain>
    </source>
</reference>
<protein>
    <submittedName>
        <fullName evidence="1">Uncharacterized protein</fullName>
    </submittedName>
</protein>
<dbReference type="EMBL" id="CH476624">
    <property type="protein sequence ID" value="EDO00828.1"/>
    <property type="molecule type" value="Genomic_DNA"/>
</dbReference>
<evidence type="ECO:0000313" key="2">
    <source>
        <dbReference type="Proteomes" id="UP000001312"/>
    </source>
</evidence>
<name>A7EDB2_SCLS1</name>
<organism evidence="1 2">
    <name type="scientific">Sclerotinia sclerotiorum (strain ATCC 18683 / 1980 / Ss-1)</name>
    <name type="common">White mold</name>
    <name type="synonym">Whetzelinia sclerotiorum</name>
    <dbReference type="NCBI Taxonomy" id="665079"/>
    <lineage>
        <taxon>Eukaryota</taxon>
        <taxon>Fungi</taxon>
        <taxon>Dikarya</taxon>
        <taxon>Ascomycota</taxon>
        <taxon>Pezizomycotina</taxon>
        <taxon>Leotiomycetes</taxon>
        <taxon>Helotiales</taxon>
        <taxon>Sclerotiniaceae</taxon>
        <taxon>Sclerotinia</taxon>
    </lineage>
</organism>
<dbReference type="RefSeq" id="XP_001595213.1">
    <property type="nucleotide sequence ID" value="XM_001595163.1"/>
</dbReference>
<dbReference type="AlphaFoldDB" id="A7EDB2"/>
<dbReference type="KEGG" id="ssl:SS1G_03302"/>
<dbReference type="GeneID" id="5491535"/>
<sequence>MALELSIAFNEKSTQNERGVWIKILDTSNCTLRDETRRYSTACSTTSEAGAFIANGKAMLHTGTHCYSATLCKYCVVHHKFVRKSGVRHG</sequence>
<proteinExistence type="predicted"/>
<accession>A7EDB2</accession>